<organism evidence="2 3">
    <name type="scientific">Allokutzneria multivorans</name>
    <dbReference type="NCBI Taxonomy" id="1142134"/>
    <lineage>
        <taxon>Bacteria</taxon>
        <taxon>Bacillati</taxon>
        <taxon>Actinomycetota</taxon>
        <taxon>Actinomycetes</taxon>
        <taxon>Pseudonocardiales</taxon>
        <taxon>Pseudonocardiaceae</taxon>
        <taxon>Allokutzneria</taxon>
    </lineage>
</organism>
<gene>
    <name evidence="2" type="ORF">GCM10022247_64550</name>
</gene>
<dbReference type="RefSeq" id="WP_344883321.1">
    <property type="nucleotide sequence ID" value="NZ_BAABAL010000019.1"/>
</dbReference>
<accession>A0ABP7TSB0</accession>
<keyword evidence="3" id="KW-1185">Reference proteome</keyword>
<dbReference type="Proteomes" id="UP001501747">
    <property type="component" value="Unassembled WGS sequence"/>
</dbReference>
<comment type="caution">
    <text evidence="2">The sequence shown here is derived from an EMBL/GenBank/DDBJ whole genome shotgun (WGS) entry which is preliminary data.</text>
</comment>
<feature type="chain" id="PRO_5045118311" description="Secreted protein" evidence="1">
    <location>
        <begin position="26"/>
        <end position="99"/>
    </location>
</feature>
<evidence type="ECO:0000256" key="1">
    <source>
        <dbReference type="SAM" id="SignalP"/>
    </source>
</evidence>
<evidence type="ECO:0000313" key="2">
    <source>
        <dbReference type="EMBL" id="GAA4030556.1"/>
    </source>
</evidence>
<sequence>MTKLLAGAVAAAALTMGLAAGQAAASAGCQGQHVTGSQGHKGVSVSCAHGGFFVAMVHCKRRDNGTTYAHYGPRTPDGGWSTAWCAAGADVLGWGANHA</sequence>
<dbReference type="EMBL" id="BAABAL010000019">
    <property type="protein sequence ID" value="GAA4030556.1"/>
    <property type="molecule type" value="Genomic_DNA"/>
</dbReference>
<dbReference type="PROSITE" id="PS51257">
    <property type="entry name" value="PROKAR_LIPOPROTEIN"/>
    <property type="match status" value="1"/>
</dbReference>
<feature type="signal peptide" evidence="1">
    <location>
        <begin position="1"/>
        <end position="25"/>
    </location>
</feature>
<protein>
    <recommendedName>
        <fullName evidence="4">Secreted protein</fullName>
    </recommendedName>
</protein>
<evidence type="ECO:0000313" key="3">
    <source>
        <dbReference type="Proteomes" id="UP001501747"/>
    </source>
</evidence>
<proteinExistence type="predicted"/>
<reference evidence="3" key="1">
    <citation type="journal article" date="2019" name="Int. J. Syst. Evol. Microbiol.">
        <title>The Global Catalogue of Microorganisms (GCM) 10K type strain sequencing project: providing services to taxonomists for standard genome sequencing and annotation.</title>
        <authorList>
            <consortium name="The Broad Institute Genomics Platform"/>
            <consortium name="The Broad Institute Genome Sequencing Center for Infectious Disease"/>
            <person name="Wu L."/>
            <person name="Ma J."/>
        </authorList>
    </citation>
    <scope>NUCLEOTIDE SEQUENCE [LARGE SCALE GENOMIC DNA]</scope>
    <source>
        <strain evidence="3">JCM 17342</strain>
    </source>
</reference>
<evidence type="ECO:0008006" key="4">
    <source>
        <dbReference type="Google" id="ProtNLM"/>
    </source>
</evidence>
<keyword evidence="1" id="KW-0732">Signal</keyword>
<name>A0ABP7TSB0_9PSEU</name>